<feature type="signal peptide" evidence="5">
    <location>
        <begin position="1"/>
        <end position="20"/>
    </location>
</feature>
<evidence type="ECO:0000259" key="6">
    <source>
        <dbReference type="Pfam" id="PF01094"/>
    </source>
</evidence>
<keyword evidence="5" id="KW-0732">Signal</keyword>
<gene>
    <name evidence="7" type="ORF">SBAD_LOCUS4952</name>
</gene>
<accession>A0A183IMV6</accession>
<reference evidence="7 8" key="2">
    <citation type="submission" date="2018-11" db="EMBL/GenBank/DDBJ databases">
        <authorList>
            <consortium name="Pathogen Informatics"/>
        </authorList>
    </citation>
    <scope>NUCLEOTIDE SEQUENCE [LARGE SCALE GENOMIC DNA]</scope>
</reference>
<dbReference type="OrthoDB" id="1890790at2759"/>
<dbReference type="Pfam" id="PF01094">
    <property type="entry name" value="ANF_receptor"/>
    <property type="match status" value="1"/>
</dbReference>
<dbReference type="EMBL" id="UZAM01008649">
    <property type="protein sequence ID" value="VDP05826.1"/>
    <property type="molecule type" value="Genomic_DNA"/>
</dbReference>
<dbReference type="PANTHER" id="PTHR44755:SF10">
    <property type="entry name" value="RECEPTOR LIGAND BINDING REGION DOMAIN-CONTAINING PROTEIN"/>
    <property type="match status" value="1"/>
</dbReference>
<feature type="domain" description="Receptor ligand binding region" evidence="6">
    <location>
        <begin position="51"/>
        <end position="162"/>
    </location>
</feature>
<dbReference type="WBParaSite" id="SBAD_0000515501-mRNA-1">
    <property type="protein sequence ID" value="SBAD_0000515501-mRNA-1"/>
    <property type="gene ID" value="SBAD_0000515501"/>
</dbReference>
<evidence type="ECO:0000256" key="1">
    <source>
        <dbReference type="ARBA" id="ARBA00004370"/>
    </source>
</evidence>
<dbReference type="GO" id="GO:0017046">
    <property type="term" value="F:peptide hormone binding"/>
    <property type="evidence" value="ECO:0007669"/>
    <property type="project" value="TreeGrafter"/>
</dbReference>
<keyword evidence="4" id="KW-0472">Membrane</keyword>
<keyword evidence="3" id="KW-1133">Transmembrane helix</keyword>
<dbReference type="PANTHER" id="PTHR44755">
    <property type="entry name" value="NATRIURETIC PEPTIDE RECEPTOR 3-RELATED"/>
    <property type="match status" value="1"/>
</dbReference>
<feature type="chain" id="PRO_5043140208" evidence="5">
    <location>
        <begin position="21"/>
        <end position="244"/>
    </location>
</feature>
<dbReference type="Gene3D" id="3.40.50.2300">
    <property type="match status" value="2"/>
</dbReference>
<evidence type="ECO:0000313" key="9">
    <source>
        <dbReference type="WBParaSite" id="SBAD_0000515501-mRNA-1"/>
    </source>
</evidence>
<evidence type="ECO:0000256" key="4">
    <source>
        <dbReference type="ARBA" id="ARBA00023136"/>
    </source>
</evidence>
<dbReference type="InterPro" id="IPR028082">
    <property type="entry name" value="Peripla_BP_I"/>
</dbReference>
<dbReference type="SUPFAM" id="SSF53822">
    <property type="entry name" value="Periplasmic binding protein-like I"/>
    <property type="match status" value="1"/>
</dbReference>
<proteinExistence type="predicted"/>
<organism evidence="9">
    <name type="scientific">Soboliphyme baturini</name>
    <dbReference type="NCBI Taxonomy" id="241478"/>
    <lineage>
        <taxon>Eukaryota</taxon>
        <taxon>Metazoa</taxon>
        <taxon>Ecdysozoa</taxon>
        <taxon>Nematoda</taxon>
        <taxon>Enoplea</taxon>
        <taxon>Dorylaimia</taxon>
        <taxon>Dioctophymatida</taxon>
        <taxon>Dioctophymatoidea</taxon>
        <taxon>Soboliphymatidae</taxon>
        <taxon>Soboliphyme</taxon>
    </lineage>
</organism>
<evidence type="ECO:0000313" key="7">
    <source>
        <dbReference type="EMBL" id="VDP05826.1"/>
    </source>
</evidence>
<dbReference type="Proteomes" id="UP000270296">
    <property type="component" value="Unassembled WGS sequence"/>
</dbReference>
<name>A0A183IMV6_9BILA</name>
<dbReference type="GO" id="GO:0007165">
    <property type="term" value="P:signal transduction"/>
    <property type="evidence" value="ECO:0007669"/>
    <property type="project" value="TreeGrafter"/>
</dbReference>
<dbReference type="InterPro" id="IPR001828">
    <property type="entry name" value="ANF_lig-bd_rcpt"/>
</dbReference>
<dbReference type="GO" id="GO:0016020">
    <property type="term" value="C:membrane"/>
    <property type="evidence" value="ECO:0007669"/>
    <property type="project" value="UniProtKB-SubCell"/>
</dbReference>
<keyword evidence="2" id="KW-0812">Transmembrane</keyword>
<evidence type="ECO:0000313" key="8">
    <source>
        <dbReference type="Proteomes" id="UP000270296"/>
    </source>
</evidence>
<protein>
    <submittedName>
        <fullName evidence="9">ANF_receptor domain-containing protein</fullName>
    </submittedName>
</protein>
<dbReference type="InterPro" id="IPR052612">
    <property type="entry name" value="ANP_Clearance_Receptor"/>
</dbReference>
<dbReference type="GO" id="GO:0038023">
    <property type="term" value="F:signaling receptor activity"/>
    <property type="evidence" value="ECO:0007669"/>
    <property type="project" value="TreeGrafter"/>
</dbReference>
<comment type="subcellular location">
    <subcellularLocation>
        <location evidence="1">Membrane</location>
    </subcellularLocation>
</comment>
<evidence type="ECO:0000256" key="3">
    <source>
        <dbReference type="ARBA" id="ARBA00022989"/>
    </source>
</evidence>
<sequence>MRIIVASLLVVYFAVMGAMATTSKPLQMMVAMPFKLNPIWENPFQLDRALVEPVITLAIQDVKKRGLLNNTSIELHFKNTNCSDTLGPYYAVEAYCAKQLDVILGFANAYALAPVARLSGYWNQGVPLLTRMNGSYRYLGSTVIQLLALFNYKRVGFLYHNNQRRPTFGKSECYFQIYAIYNQLIKTAGWHTLPSVDFDQFFMTLSNYEELLKKVSMTANGKCVSIQSCSLRKRENCVKSDELF</sequence>
<keyword evidence="8" id="KW-1185">Reference proteome</keyword>
<evidence type="ECO:0000256" key="2">
    <source>
        <dbReference type="ARBA" id="ARBA00022692"/>
    </source>
</evidence>
<reference evidence="9" key="1">
    <citation type="submission" date="2016-06" db="UniProtKB">
        <authorList>
            <consortium name="WormBaseParasite"/>
        </authorList>
    </citation>
    <scope>IDENTIFICATION</scope>
</reference>
<evidence type="ECO:0000256" key="5">
    <source>
        <dbReference type="SAM" id="SignalP"/>
    </source>
</evidence>
<dbReference type="AlphaFoldDB" id="A0A183IMV6"/>